<dbReference type="Pfam" id="PF00881">
    <property type="entry name" value="Nitroreductase"/>
    <property type="match status" value="2"/>
</dbReference>
<dbReference type="PANTHER" id="PTHR23026">
    <property type="entry name" value="NADPH NITROREDUCTASE"/>
    <property type="match status" value="1"/>
</dbReference>
<keyword evidence="3" id="KW-0560">Oxidoreductase</keyword>
<sequence length="166" mass="18778">MDNLFHRVSVRQFKDQPVEEEKIKEMLHAGMQAPSAGNQRPWVFYVVTNKDTIQALSKVSKHSACAAGAPLIIALACRKEKLSFPEKIQQDMALCAGNVWLEADNLGLGGVYLGVYPEEERMANTRAAIDLPEEYDPFCLLAIGYPARPMRPQQNRFDETRIHYIK</sequence>
<proteinExistence type="predicted"/>
<evidence type="ECO:0000313" key="5">
    <source>
        <dbReference type="EMBL" id="BBK24390.1"/>
    </source>
</evidence>
<evidence type="ECO:0000259" key="4">
    <source>
        <dbReference type="Pfam" id="PF00881"/>
    </source>
</evidence>
<dbReference type="Proteomes" id="UP000320585">
    <property type="component" value="Chromosome"/>
</dbReference>
<keyword evidence="6" id="KW-1185">Reference proteome</keyword>
<gene>
    <name evidence="5" type="ORF">Dia5BBH33_03250</name>
</gene>
<dbReference type="OrthoDB" id="9812105at2"/>
<accession>A0A8D4UTJ0</accession>
<evidence type="ECO:0000313" key="6">
    <source>
        <dbReference type="Proteomes" id="UP000320585"/>
    </source>
</evidence>
<protein>
    <submittedName>
        <fullName evidence="5">Nitroreductase</fullName>
    </submittedName>
</protein>
<feature type="domain" description="Nitroreductase" evidence="4">
    <location>
        <begin position="6"/>
        <end position="61"/>
    </location>
</feature>
<dbReference type="InterPro" id="IPR050627">
    <property type="entry name" value="Nitroreductase/BluB"/>
</dbReference>
<dbReference type="SUPFAM" id="SSF55469">
    <property type="entry name" value="FMN-dependent nitroreductase-like"/>
    <property type="match status" value="1"/>
</dbReference>
<dbReference type="GO" id="GO:0016491">
    <property type="term" value="F:oxidoreductase activity"/>
    <property type="evidence" value="ECO:0007669"/>
    <property type="project" value="UniProtKB-KW"/>
</dbReference>
<keyword evidence="1" id="KW-0285">Flavoprotein</keyword>
<dbReference type="KEGG" id="dho:Dia5BBH33_03250"/>
<dbReference type="RefSeq" id="WP_022381690.1">
    <property type="nucleotide sequence ID" value="NZ_AP019697.1"/>
</dbReference>
<reference evidence="6" key="1">
    <citation type="submission" date="2019-05" db="EMBL/GenBank/DDBJ databases">
        <title>Complete genome sequencing of Dialister sp. strain 5BBH33.</title>
        <authorList>
            <person name="Sakamoto M."/>
            <person name="Murakami T."/>
            <person name="Mori H."/>
        </authorList>
    </citation>
    <scope>NUCLEOTIDE SEQUENCE [LARGE SCALE GENOMIC DNA]</scope>
    <source>
        <strain evidence="6">5BBH33</strain>
    </source>
</reference>
<name>A0A8D4UTJ0_9FIRM</name>
<evidence type="ECO:0000256" key="1">
    <source>
        <dbReference type="ARBA" id="ARBA00022630"/>
    </source>
</evidence>
<keyword evidence="2" id="KW-0288">FMN</keyword>
<dbReference type="AlphaFoldDB" id="A0A8D4UTJ0"/>
<dbReference type="InterPro" id="IPR000415">
    <property type="entry name" value="Nitroreductase-like"/>
</dbReference>
<dbReference type="InterPro" id="IPR029479">
    <property type="entry name" value="Nitroreductase"/>
</dbReference>
<organism evidence="5 6">
    <name type="scientific">Dialister hominis</name>
    <dbReference type="NCBI Taxonomy" id="2582419"/>
    <lineage>
        <taxon>Bacteria</taxon>
        <taxon>Bacillati</taxon>
        <taxon>Bacillota</taxon>
        <taxon>Negativicutes</taxon>
        <taxon>Veillonellales</taxon>
        <taxon>Veillonellaceae</taxon>
        <taxon>Dialister</taxon>
    </lineage>
</organism>
<evidence type="ECO:0000256" key="2">
    <source>
        <dbReference type="ARBA" id="ARBA00022643"/>
    </source>
</evidence>
<dbReference type="PANTHER" id="PTHR23026:SF90">
    <property type="entry name" value="IODOTYROSINE DEIODINASE 1"/>
    <property type="match status" value="1"/>
</dbReference>
<evidence type="ECO:0000256" key="3">
    <source>
        <dbReference type="ARBA" id="ARBA00023002"/>
    </source>
</evidence>
<dbReference type="EMBL" id="AP019697">
    <property type="protein sequence ID" value="BBK24390.1"/>
    <property type="molecule type" value="Genomic_DNA"/>
</dbReference>
<dbReference type="Gene3D" id="3.40.109.10">
    <property type="entry name" value="NADH Oxidase"/>
    <property type="match status" value="1"/>
</dbReference>
<dbReference type="GeneID" id="92715551"/>
<feature type="domain" description="Nitroreductase" evidence="4">
    <location>
        <begin position="66"/>
        <end position="145"/>
    </location>
</feature>